<dbReference type="Gene3D" id="1.10.1660.10">
    <property type="match status" value="1"/>
</dbReference>
<reference evidence="6" key="2">
    <citation type="journal article" date="2021" name="PeerJ">
        <title>Extensive microbial diversity within the chicken gut microbiome revealed by metagenomics and culture.</title>
        <authorList>
            <person name="Gilroy R."/>
            <person name="Ravi A."/>
            <person name="Getino M."/>
            <person name="Pursley I."/>
            <person name="Horton D.L."/>
            <person name="Alikhan N.F."/>
            <person name="Baker D."/>
            <person name="Gharbi K."/>
            <person name="Hall N."/>
            <person name="Watson M."/>
            <person name="Adriaenssens E.M."/>
            <person name="Foster-Nyarko E."/>
            <person name="Jarju S."/>
            <person name="Secka A."/>
            <person name="Antonio M."/>
            <person name="Oren A."/>
            <person name="Chaudhuri R.R."/>
            <person name="La Ragione R."/>
            <person name="Hildebrand F."/>
            <person name="Pallen M.J."/>
        </authorList>
    </citation>
    <scope>NUCLEOTIDE SEQUENCE</scope>
    <source>
        <strain evidence="6">ChiBcec2-4451</strain>
    </source>
</reference>
<organism evidence="6 7">
    <name type="scientific">Candidatus Pullilachnospira stercoravium</name>
    <dbReference type="NCBI Taxonomy" id="2840913"/>
    <lineage>
        <taxon>Bacteria</taxon>
        <taxon>Bacillati</taxon>
        <taxon>Bacillota</taxon>
        <taxon>Clostridia</taxon>
        <taxon>Lachnospirales</taxon>
        <taxon>Lachnospiraceae</taxon>
        <taxon>Lachnospiraceae incertae sedis</taxon>
        <taxon>Candidatus Pullilachnospira</taxon>
    </lineage>
</organism>
<feature type="domain" description="HTH merR-type" evidence="5">
    <location>
        <begin position="1"/>
        <end position="70"/>
    </location>
</feature>
<sequence>MYQVKELADLAGVSARTLRYYDSIGLLKPACVNEAGYRLYGEREVDLLQQILFYRERGMDLKEIRDILYTENFDILGALREHLRELEAQKAHTEALIGLVRRSITAMKGEAAMTDAEKFQSFKEHVVERQEKMYGAEAREKYGDSQVDAARQKVLDMTPETYERFENLGKEIRLRLAEAVTAGVSPESPEAERIVMLHKEWLGMTWKTYTEEAHRAMADLYMADERFAAYYDREVPGCARFLEQAIRYKIGIK</sequence>
<evidence type="ECO:0000256" key="3">
    <source>
        <dbReference type="ARBA" id="ARBA00023159"/>
    </source>
</evidence>
<keyword evidence="1" id="KW-0805">Transcription regulation</keyword>
<keyword evidence="3" id="KW-0010">Activator</keyword>
<dbReference type="Proteomes" id="UP000886723">
    <property type="component" value="Unassembled WGS sequence"/>
</dbReference>
<dbReference type="CDD" id="cd01106">
    <property type="entry name" value="HTH_TipAL-Mta"/>
    <property type="match status" value="1"/>
</dbReference>
<name>A0A9D1T7A1_9FIRM</name>
<accession>A0A9D1T7A1</accession>
<evidence type="ECO:0000256" key="4">
    <source>
        <dbReference type="ARBA" id="ARBA00023163"/>
    </source>
</evidence>
<dbReference type="PANTHER" id="PTHR30204:SF90">
    <property type="entry name" value="HTH-TYPE TRANSCRIPTIONAL ACTIVATOR MTA"/>
    <property type="match status" value="1"/>
</dbReference>
<dbReference type="Gene3D" id="1.10.490.50">
    <property type="entry name" value="Antibiotic binding domain of TipA-like multidrug resistance regulators"/>
    <property type="match status" value="1"/>
</dbReference>
<evidence type="ECO:0000256" key="1">
    <source>
        <dbReference type="ARBA" id="ARBA00023015"/>
    </source>
</evidence>
<evidence type="ECO:0000259" key="5">
    <source>
        <dbReference type="PROSITE" id="PS50937"/>
    </source>
</evidence>
<dbReference type="SUPFAM" id="SSF89082">
    <property type="entry name" value="Antibiotic binding domain of TipA-like multidrug resistance regulators"/>
    <property type="match status" value="1"/>
</dbReference>
<dbReference type="InterPro" id="IPR036244">
    <property type="entry name" value="TipA-like_antibiotic-bd"/>
</dbReference>
<comment type="caution">
    <text evidence="6">The sequence shown here is derived from an EMBL/GenBank/DDBJ whole genome shotgun (WGS) entry which is preliminary data.</text>
</comment>
<dbReference type="Pfam" id="PF13411">
    <property type="entry name" value="MerR_1"/>
    <property type="match status" value="1"/>
</dbReference>
<dbReference type="SUPFAM" id="SSF46955">
    <property type="entry name" value="Putative DNA-binding domain"/>
    <property type="match status" value="1"/>
</dbReference>
<dbReference type="GO" id="GO:0003677">
    <property type="term" value="F:DNA binding"/>
    <property type="evidence" value="ECO:0007669"/>
    <property type="project" value="UniProtKB-KW"/>
</dbReference>
<protein>
    <submittedName>
        <fullName evidence="6">MerR family transcriptional regulator</fullName>
    </submittedName>
</protein>
<dbReference type="PRINTS" id="PR00040">
    <property type="entry name" value="HTHMERR"/>
</dbReference>
<gene>
    <name evidence="6" type="ORF">IAA63_12995</name>
</gene>
<reference evidence="6" key="1">
    <citation type="submission" date="2020-10" db="EMBL/GenBank/DDBJ databases">
        <authorList>
            <person name="Gilroy R."/>
        </authorList>
    </citation>
    <scope>NUCLEOTIDE SEQUENCE</scope>
    <source>
        <strain evidence="6">ChiBcec2-4451</strain>
    </source>
</reference>
<dbReference type="PANTHER" id="PTHR30204">
    <property type="entry name" value="REDOX-CYCLING DRUG-SENSING TRANSCRIPTIONAL ACTIVATOR SOXR"/>
    <property type="match status" value="1"/>
</dbReference>
<dbReference type="InterPro" id="IPR009061">
    <property type="entry name" value="DNA-bd_dom_put_sf"/>
</dbReference>
<dbReference type="Pfam" id="PF07739">
    <property type="entry name" value="TipAS"/>
    <property type="match status" value="1"/>
</dbReference>
<dbReference type="InterPro" id="IPR047057">
    <property type="entry name" value="MerR_fam"/>
</dbReference>
<dbReference type="AlphaFoldDB" id="A0A9D1T7A1"/>
<evidence type="ECO:0000313" key="6">
    <source>
        <dbReference type="EMBL" id="HIV14036.1"/>
    </source>
</evidence>
<dbReference type="InterPro" id="IPR000551">
    <property type="entry name" value="MerR-type_HTH_dom"/>
</dbReference>
<evidence type="ECO:0000256" key="2">
    <source>
        <dbReference type="ARBA" id="ARBA00023125"/>
    </source>
</evidence>
<dbReference type="SMART" id="SM00422">
    <property type="entry name" value="HTH_MERR"/>
    <property type="match status" value="1"/>
</dbReference>
<dbReference type="GO" id="GO:0003700">
    <property type="term" value="F:DNA-binding transcription factor activity"/>
    <property type="evidence" value="ECO:0007669"/>
    <property type="project" value="InterPro"/>
</dbReference>
<dbReference type="EMBL" id="DVON01000278">
    <property type="protein sequence ID" value="HIV14036.1"/>
    <property type="molecule type" value="Genomic_DNA"/>
</dbReference>
<keyword evidence="2" id="KW-0238">DNA-binding</keyword>
<proteinExistence type="predicted"/>
<dbReference type="InterPro" id="IPR012925">
    <property type="entry name" value="TipAS_dom"/>
</dbReference>
<evidence type="ECO:0000313" key="7">
    <source>
        <dbReference type="Proteomes" id="UP000886723"/>
    </source>
</evidence>
<keyword evidence="4" id="KW-0804">Transcription</keyword>
<dbReference type="PROSITE" id="PS50937">
    <property type="entry name" value="HTH_MERR_2"/>
    <property type="match status" value="1"/>
</dbReference>